<dbReference type="InterPro" id="IPR001509">
    <property type="entry name" value="Epimerase_deHydtase"/>
</dbReference>
<dbReference type="PANTHER" id="PTHR48079">
    <property type="entry name" value="PROTEIN YEEZ"/>
    <property type="match status" value="1"/>
</dbReference>
<dbReference type="PANTHER" id="PTHR48079:SF3">
    <property type="entry name" value="NAD-DEPENDENT EPIMERASE_DEHYDRATASE DOMAIN-CONTAINING PROTEIN"/>
    <property type="match status" value="1"/>
</dbReference>
<keyword evidence="3" id="KW-1185">Reference proteome</keyword>
<protein>
    <submittedName>
        <fullName evidence="2">NAD dependent epimerase</fullName>
    </submittedName>
</protein>
<evidence type="ECO:0000313" key="3">
    <source>
        <dbReference type="Proteomes" id="UP000562682"/>
    </source>
</evidence>
<dbReference type="SUPFAM" id="SSF51735">
    <property type="entry name" value="NAD(P)-binding Rossmann-fold domains"/>
    <property type="match status" value="1"/>
</dbReference>
<dbReference type="Pfam" id="PF01370">
    <property type="entry name" value="Epimerase"/>
    <property type="match status" value="1"/>
</dbReference>
<dbReference type="InterPro" id="IPR036291">
    <property type="entry name" value="NAD(P)-bd_dom_sf"/>
</dbReference>
<dbReference type="GO" id="GO:0005737">
    <property type="term" value="C:cytoplasm"/>
    <property type="evidence" value="ECO:0007669"/>
    <property type="project" value="TreeGrafter"/>
</dbReference>
<dbReference type="GO" id="GO:0004029">
    <property type="term" value="F:aldehyde dehydrogenase (NAD+) activity"/>
    <property type="evidence" value="ECO:0007669"/>
    <property type="project" value="TreeGrafter"/>
</dbReference>
<comment type="caution">
    <text evidence="2">The sequence shown here is derived from an EMBL/GenBank/DDBJ whole genome shotgun (WGS) entry which is preliminary data.</text>
</comment>
<evidence type="ECO:0000313" key="2">
    <source>
        <dbReference type="EMBL" id="KAF5692951.1"/>
    </source>
</evidence>
<sequence length="354" mass="38907">MNNKTVLVTGANGYIGRAVACAFVRAGWVTYGLVRSSKFIASLAVEEILPVVGDIDDIASHSAINDALPSTLNVIVSTTENTLDYTSHFDNIITLFRTLSFSSLARGVRPLIIFTAGSKDYGVGPHFADDPDLMPHDEHSHLRPPPFAIPRVQNMSKLFQNYDAFAAVLVRPTNVYGRASSYYSVCFRAGSSAASNKHLNEQVLIAPTQPNWICHALHIDDCAEAYVAIASAPRETVEGEVFNISSQHFETAERVLGAIVKEYGLAGGIRYVDLKDLKPDEDSSLAMVVGFPQWTCSKKLRGITGWTDRRLPFSDTIHIYRLAYEAAAHLKDETVEKIRRTTGAIMTTIQSLEL</sequence>
<name>A0A8H6CTY8_9HYPO</name>
<reference evidence="2 3" key="1">
    <citation type="submission" date="2020-05" db="EMBL/GenBank/DDBJ databases">
        <title>Identification and distribution of gene clusters putatively required for synthesis of sphingolipid metabolism inhibitors in phylogenetically diverse species of the filamentous fungus Fusarium.</title>
        <authorList>
            <person name="Kim H.-S."/>
            <person name="Busman M."/>
            <person name="Brown D.W."/>
            <person name="Divon H."/>
            <person name="Uhlig S."/>
            <person name="Proctor R.H."/>
        </authorList>
    </citation>
    <scope>NUCLEOTIDE SEQUENCE [LARGE SCALE GENOMIC DNA]</scope>
    <source>
        <strain evidence="2 3">NRRL 25311</strain>
    </source>
</reference>
<gene>
    <name evidence="2" type="ORF">FDENT_2389</name>
</gene>
<dbReference type="InterPro" id="IPR051783">
    <property type="entry name" value="NAD(P)-dependent_oxidoreduct"/>
</dbReference>
<organism evidence="2 3">
    <name type="scientific">Fusarium denticulatum</name>
    <dbReference type="NCBI Taxonomy" id="48507"/>
    <lineage>
        <taxon>Eukaryota</taxon>
        <taxon>Fungi</taxon>
        <taxon>Dikarya</taxon>
        <taxon>Ascomycota</taxon>
        <taxon>Pezizomycotina</taxon>
        <taxon>Sordariomycetes</taxon>
        <taxon>Hypocreomycetidae</taxon>
        <taxon>Hypocreales</taxon>
        <taxon>Nectriaceae</taxon>
        <taxon>Fusarium</taxon>
        <taxon>Fusarium fujikuroi species complex</taxon>
    </lineage>
</organism>
<evidence type="ECO:0000259" key="1">
    <source>
        <dbReference type="Pfam" id="PF01370"/>
    </source>
</evidence>
<dbReference type="EMBL" id="JAAOAK010000054">
    <property type="protein sequence ID" value="KAF5692951.1"/>
    <property type="molecule type" value="Genomic_DNA"/>
</dbReference>
<dbReference type="Gene3D" id="3.40.50.720">
    <property type="entry name" value="NAD(P)-binding Rossmann-like Domain"/>
    <property type="match status" value="1"/>
</dbReference>
<proteinExistence type="predicted"/>
<dbReference type="AlphaFoldDB" id="A0A8H6CTY8"/>
<feature type="domain" description="NAD-dependent epimerase/dehydratase" evidence="1">
    <location>
        <begin position="6"/>
        <end position="244"/>
    </location>
</feature>
<dbReference type="Proteomes" id="UP000562682">
    <property type="component" value="Unassembled WGS sequence"/>
</dbReference>
<accession>A0A8H6CTY8</accession>